<dbReference type="GO" id="GO:0031267">
    <property type="term" value="F:small GTPase binding"/>
    <property type="evidence" value="ECO:0007669"/>
    <property type="project" value="TreeGrafter"/>
</dbReference>
<feature type="compositionally biased region" description="Low complexity" evidence="3">
    <location>
        <begin position="212"/>
        <end position="223"/>
    </location>
</feature>
<feature type="compositionally biased region" description="Basic and acidic residues" evidence="3">
    <location>
        <begin position="1"/>
        <end position="21"/>
    </location>
</feature>
<keyword evidence="1" id="KW-0343">GTPase activation</keyword>
<dbReference type="InterPro" id="IPR000195">
    <property type="entry name" value="Rab-GAP-TBC_dom"/>
</dbReference>
<evidence type="ECO:0000313" key="5">
    <source>
        <dbReference type="EMBL" id="OQO10204.1"/>
    </source>
</evidence>
<feature type="compositionally biased region" description="Polar residues" evidence="3">
    <location>
        <begin position="92"/>
        <end position="102"/>
    </location>
</feature>
<dbReference type="InParanoid" id="A0A1V8TG03"/>
<feature type="compositionally biased region" description="Basic and acidic residues" evidence="3">
    <location>
        <begin position="1150"/>
        <end position="1159"/>
    </location>
</feature>
<dbReference type="FunFam" id="1.10.8.270:FF:000001">
    <property type="entry name" value="TBC1 domain family member 1"/>
    <property type="match status" value="1"/>
</dbReference>
<feature type="compositionally biased region" description="Low complexity" evidence="3">
    <location>
        <begin position="351"/>
        <end position="360"/>
    </location>
</feature>
<feature type="region of interest" description="Disordered" evidence="3">
    <location>
        <begin position="345"/>
        <end position="392"/>
    </location>
</feature>
<feature type="compositionally biased region" description="Basic and acidic residues" evidence="3">
    <location>
        <begin position="955"/>
        <end position="971"/>
    </location>
</feature>
<dbReference type="SUPFAM" id="SSF47923">
    <property type="entry name" value="Ypt/Rab-GAP domain of gyp1p"/>
    <property type="match status" value="2"/>
</dbReference>
<feature type="compositionally biased region" description="Polar residues" evidence="3">
    <location>
        <begin position="789"/>
        <end position="799"/>
    </location>
</feature>
<feature type="compositionally biased region" description="Basic and acidic residues" evidence="3">
    <location>
        <begin position="374"/>
        <end position="389"/>
    </location>
</feature>
<feature type="region of interest" description="Disordered" evidence="3">
    <location>
        <begin position="928"/>
        <end position="976"/>
    </location>
</feature>
<dbReference type="FunFam" id="1.10.10.750:FF:000003">
    <property type="entry name" value="GTPase activating protein (Evi5)"/>
    <property type="match status" value="1"/>
</dbReference>
<feature type="compositionally biased region" description="Basic and acidic residues" evidence="3">
    <location>
        <begin position="1119"/>
        <end position="1136"/>
    </location>
</feature>
<feature type="compositionally biased region" description="Acidic residues" evidence="3">
    <location>
        <begin position="125"/>
        <end position="140"/>
    </location>
</feature>
<dbReference type="STRING" id="1507870.A0A1V8TG03"/>
<feature type="compositionally biased region" description="Polar residues" evidence="3">
    <location>
        <begin position="1091"/>
        <end position="1101"/>
    </location>
</feature>
<feature type="compositionally biased region" description="Low complexity" evidence="3">
    <location>
        <begin position="829"/>
        <end position="843"/>
    </location>
</feature>
<name>A0A1V8TG03_9PEZI</name>
<feature type="region of interest" description="Disordered" evidence="3">
    <location>
        <begin position="785"/>
        <end position="882"/>
    </location>
</feature>
<feature type="region of interest" description="Disordered" evidence="3">
    <location>
        <begin position="1312"/>
        <end position="1374"/>
    </location>
</feature>
<comment type="caution">
    <text evidence="5">The sequence shown here is derived from an EMBL/GenBank/DDBJ whole genome shotgun (WGS) entry which is preliminary data.</text>
</comment>
<dbReference type="InterPro" id="IPR035969">
    <property type="entry name" value="Rab-GAP_TBC_sf"/>
</dbReference>
<feature type="compositionally biased region" description="Polar residues" evidence="3">
    <location>
        <begin position="172"/>
        <end position="182"/>
    </location>
</feature>
<dbReference type="Proteomes" id="UP000192596">
    <property type="component" value="Unassembled WGS sequence"/>
</dbReference>
<feature type="region of interest" description="Disordered" evidence="3">
    <location>
        <begin position="1075"/>
        <end position="1206"/>
    </location>
</feature>
<feature type="region of interest" description="Disordered" evidence="3">
    <location>
        <begin position="1"/>
        <end position="238"/>
    </location>
</feature>
<protein>
    <recommendedName>
        <fullName evidence="4">Rab-GAP TBC domain-containing protein</fullName>
    </recommendedName>
</protein>
<proteinExistence type="predicted"/>
<dbReference type="Pfam" id="PF00566">
    <property type="entry name" value="RabGAP-TBC"/>
    <property type="match status" value="1"/>
</dbReference>
<organism evidence="5 6">
    <name type="scientific">Cryoendolithus antarcticus</name>
    <dbReference type="NCBI Taxonomy" id="1507870"/>
    <lineage>
        <taxon>Eukaryota</taxon>
        <taxon>Fungi</taxon>
        <taxon>Dikarya</taxon>
        <taxon>Ascomycota</taxon>
        <taxon>Pezizomycotina</taxon>
        <taxon>Dothideomycetes</taxon>
        <taxon>Dothideomycetidae</taxon>
        <taxon>Cladosporiales</taxon>
        <taxon>Cladosporiaceae</taxon>
        <taxon>Cryoendolithus</taxon>
    </lineage>
</organism>
<dbReference type="OrthoDB" id="159449at2759"/>
<dbReference type="PANTHER" id="PTHR47219">
    <property type="entry name" value="RAB GTPASE-ACTIVATING PROTEIN 1-LIKE"/>
    <property type="match status" value="1"/>
</dbReference>
<dbReference type="EMBL" id="NAJO01000009">
    <property type="protein sequence ID" value="OQO10204.1"/>
    <property type="molecule type" value="Genomic_DNA"/>
</dbReference>
<dbReference type="SMART" id="SM00164">
    <property type="entry name" value="TBC"/>
    <property type="match status" value="1"/>
</dbReference>
<dbReference type="GO" id="GO:0005096">
    <property type="term" value="F:GTPase activator activity"/>
    <property type="evidence" value="ECO:0007669"/>
    <property type="project" value="UniProtKB-KW"/>
</dbReference>
<feature type="compositionally biased region" description="Low complexity" evidence="3">
    <location>
        <begin position="80"/>
        <end position="91"/>
    </location>
</feature>
<feature type="compositionally biased region" description="Acidic residues" evidence="3">
    <location>
        <begin position="22"/>
        <end position="40"/>
    </location>
</feature>
<keyword evidence="6" id="KW-1185">Reference proteome</keyword>
<dbReference type="PROSITE" id="PS50086">
    <property type="entry name" value="TBC_RABGAP"/>
    <property type="match status" value="1"/>
</dbReference>
<evidence type="ECO:0000313" key="6">
    <source>
        <dbReference type="Proteomes" id="UP000192596"/>
    </source>
</evidence>
<dbReference type="PANTHER" id="PTHR47219:SF9">
    <property type="entry name" value="GTPASE ACTIVATING PROTEIN AND CENTROSOME-ASSOCIATED, ISOFORM B"/>
    <property type="match status" value="1"/>
</dbReference>
<feature type="compositionally biased region" description="Polar residues" evidence="3">
    <location>
        <begin position="68"/>
        <end position="79"/>
    </location>
</feature>
<dbReference type="Gene3D" id="1.10.10.750">
    <property type="entry name" value="Ypt/Rab-GAP domain of gyp1p, domain 1"/>
    <property type="match status" value="1"/>
</dbReference>
<feature type="region of interest" description="Disordered" evidence="3">
    <location>
        <begin position="294"/>
        <end position="316"/>
    </location>
</feature>
<sequence length="1374" mass="150522">MAEAEREHSTRHGEEMSTKEELDLETSSSEEEEEEEEDFETPSVFYDSQTSAGGRDQYFGEHSAEHAQVTSQTGSTTTRPLSASPNAPSLSTVNGEAGSTQEGLIGGADLDEAPMAETKPRAEDEIHEAEEESEDDEAEPEMAQVTTVADAIDHAADETVQPPEPVKVEVNQLFQASTNDLTASPADDLATGQSLDDGRDAQSYGSAERTASPEPETPVSPVTPREDRFSTASMASIDLSETDLDYDQYSAEQLNEFLATPRASSMRNSGHMRKPSSLEILQNSWAPSRQSTLFDAAKDTPPETPAEEVDVDEGKARHSVHFETADAVSMRSVSTTPSVTVVRAGSVRSVNSNGTTTRGSRSSDEELNEVDWSQLERNEQQEKTDKELGEGVEDESTAFLLARLEQENALLTSNPKAATNWNESRKRRESRPPSIAHLKKLVNGTNDGVSHRFSIASTMTVPEEPPPMTELEFWAALVQDYPSTATRLPTLTTSKIRSGIPLPLRGVVWQSMAGARDKHLEESFDRLVGETSPYEGIINKDVGRSFPGVELFRDADGEGQKMLGRVLKCFSLHDKEIGYCQGLGFLVGPLLMNMGEREAFCVLVRLMDHYSLQASFLPSLSGLHMRIYQFSALLKQLHPALSEHFAGLGIEPAYLSQWFLSFFAVTCPLPMLFRIYDVIFAEGANETVMRVALALIRRNEETLLNSNEFEDIMQLLLGRAVWDSYGCNPDELVDDFTTLGSEITHARLAELEREFESQSNEVVGERAGFLPDVQAAAGRFLGRLWAPNHTPTKSTSTLAPASAEKDRGSFLRRSPSKQSMSTLNDGYDGTSSGSGSTGSTAATEVDDSHRESSADAMSMKSKAESIRTTQSYAPGMSKEDRDLHSQIEDLLTALSEMQREHAMMAAMLQREREERNDDHRVVRQLVGRLQGGEGDSKVTSVEERRRTMPAPSKDVVSERRLSQPDARRSRDDDDVSQLLEQVTERLDTNPRYSASFETKAHLRNALTRSREQLGTEEHRNRDLTARIEEATSTIVAFQVDNDDLRSEVDELRTRVNEEFKERQRLDHTVRDLQAQARSVERRERLKRESSMNEVPTLSRINTNDDGRRGSMIGSPAGLRELKLGRRESTSSMERMRPMRGSSRALPPPPPEKDDPRPVEVNEPASTSSTPTVSPQAALPPSLPAAPGNLLAPPPPVTSGGFHSRSSSLATQAILATPSHEPAPEEALLLELVNAKTAEAQARQEVDELKRSLAIQKRKQDEALQLALTQARSATAEAEALKAAETSRLETIARAEAEGRAEAEKAEMNMLIANSSEPATPGEESGSGGVSIAVTPSAEVGGEGGEKRTPSAGSGGGWFWSRRTPSASVNKAGTP</sequence>
<dbReference type="Gene3D" id="1.10.472.80">
    <property type="entry name" value="Ypt/Rab-GAP domain of gyp1p, domain 3"/>
    <property type="match status" value="1"/>
</dbReference>
<feature type="domain" description="Rab-GAP TBC" evidence="4">
    <location>
        <begin position="499"/>
        <end position="683"/>
    </location>
</feature>
<feature type="compositionally biased region" description="Basic and acidic residues" evidence="3">
    <location>
        <begin position="934"/>
        <end position="946"/>
    </location>
</feature>
<dbReference type="Gene3D" id="1.10.8.270">
    <property type="entry name" value="putative rabgap domain of human tbc1 domain family member 14 like domains"/>
    <property type="match status" value="1"/>
</dbReference>
<feature type="compositionally biased region" description="Basic and acidic residues" evidence="3">
    <location>
        <begin position="1078"/>
        <end position="1090"/>
    </location>
</feature>
<gene>
    <name evidence="5" type="ORF">B0A48_04561</name>
</gene>
<feature type="compositionally biased region" description="Low complexity" evidence="3">
    <location>
        <begin position="1160"/>
        <end position="1190"/>
    </location>
</feature>
<dbReference type="FunFam" id="1.10.472.80:FF:000027">
    <property type="entry name" value="GTPase activating protein (Evi5)"/>
    <property type="match status" value="1"/>
</dbReference>
<keyword evidence="2" id="KW-0175">Coiled coil</keyword>
<dbReference type="InterPro" id="IPR050302">
    <property type="entry name" value="Rab_GAP_TBC_domain"/>
</dbReference>
<evidence type="ECO:0000256" key="1">
    <source>
        <dbReference type="ARBA" id="ARBA00022468"/>
    </source>
</evidence>
<evidence type="ECO:0000259" key="4">
    <source>
        <dbReference type="PROSITE" id="PS50086"/>
    </source>
</evidence>
<accession>A0A1V8TG03</accession>
<feature type="compositionally biased region" description="Polar residues" evidence="3">
    <location>
        <begin position="1362"/>
        <end position="1374"/>
    </location>
</feature>
<evidence type="ECO:0000256" key="3">
    <source>
        <dbReference type="SAM" id="MobiDB-lite"/>
    </source>
</evidence>
<evidence type="ECO:0000256" key="2">
    <source>
        <dbReference type="ARBA" id="ARBA00023054"/>
    </source>
</evidence>
<reference evidence="6" key="1">
    <citation type="submission" date="2017-03" db="EMBL/GenBank/DDBJ databases">
        <title>Genomes of endolithic fungi from Antarctica.</title>
        <authorList>
            <person name="Coleine C."/>
            <person name="Masonjones S."/>
            <person name="Stajich J.E."/>
        </authorList>
    </citation>
    <scope>NUCLEOTIDE SEQUENCE [LARGE SCALE GENOMIC DNA]</scope>
    <source>
        <strain evidence="6">CCFEE 5527</strain>
    </source>
</reference>